<keyword evidence="1" id="KW-1133">Transmembrane helix</keyword>
<gene>
    <name evidence="2" type="ORF">HYN49_04180</name>
</gene>
<name>A0A2S1SFG9_9FLAO</name>
<keyword evidence="3" id="KW-1185">Reference proteome</keyword>
<feature type="transmembrane region" description="Helical" evidence="1">
    <location>
        <begin position="6"/>
        <end position="23"/>
    </location>
</feature>
<dbReference type="KEGG" id="fpal:HYN49_04180"/>
<evidence type="ECO:0000313" key="3">
    <source>
        <dbReference type="Proteomes" id="UP000244937"/>
    </source>
</evidence>
<keyword evidence="1" id="KW-0812">Transmembrane</keyword>
<dbReference type="RefSeq" id="WP_108902951.1">
    <property type="nucleotide sequence ID" value="NZ_CP029187.1"/>
</dbReference>
<dbReference type="Proteomes" id="UP000244937">
    <property type="component" value="Chromosome"/>
</dbReference>
<organism evidence="2 3">
    <name type="scientific">Flavobacterium pallidum</name>
    <dbReference type="NCBI Taxonomy" id="2172098"/>
    <lineage>
        <taxon>Bacteria</taxon>
        <taxon>Pseudomonadati</taxon>
        <taxon>Bacteroidota</taxon>
        <taxon>Flavobacteriia</taxon>
        <taxon>Flavobacteriales</taxon>
        <taxon>Flavobacteriaceae</taxon>
        <taxon>Flavobacterium</taxon>
    </lineage>
</organism>
<reference evidence="2 3" key="1">
    <citation type="submission" date="2018-05" db="EMBL/GenBank/DDBJ databases">
        <title>Genome sequencing of Flavobacterium sp. HYN0049.</title>
        <authorList>
            <person name="Yi H."/>
            <person name="Baek C."/>
        </authorList>
    </citation>
    <scope>NUCLEOTIDE SEQUENCE [LARGE SCALE GENOMIC DNA]</scope>
    <source>
        <strain evidence="2 3">HYN0049</strain>
    </source>
</reference>
<proteinExistence type="predicted"/>
<dbReference type="AlphaFoldDB" id="A0A2S1SFG9"/>
<accession>A0A2S1SFG9</accession>
<evidence type="ECO:0000313" key="2">
    <source>
        <dbReference type="EMBL" id="AWI25156.1"/>
    </source>
</evidence>
<evidence type="ECO:0000256" key="1">
    <source>
        <dbReference type="SAM" id="Phobius"/>
    </source>
</evidence>
<keyword evidence="1" id="KW-0472">Membrane</keyword>
<dbReference type="EMBL" id="CP029187">
    <property type="protein sequence ID" value="AWI25156.1"/>
    <property type="molecule type" value="Genomic_DNA"/>
</dbReference>
<protein>
    <submittedName>
        <fullName evidence="2">Uncharacterized protein</fullName>
    </submittedName>
</protein>
<sequence>MLKEIIAILFSVAALTGSILWFVKEFIKKMFDADSERLKSKLILENQKYTKLQNEQFETLKLIYSNLMKTEELINEFYGIIKDDVKFSKQHKNRVVAPLTNLIFQTQRHFKENRIFIPKVLVPKIENVIDKLFLCHTKSALALIIKSDEHFDENGNYLGIVSKQFNEISNDRIEEFKEVLLLIEKTKDEELPKLIADTEIEFRKIFGSK</sequence>